<dbReference type="InterPro" id="IPR009192">
    <property type="entry name" value="Diol/glycerol_deHydtase_re_ssu"/>
</dbReference>
<dbReference type="Proteomes" id="UP000199068">
    <property type="component" value="Unassembled WGS sequence"/>
</dbReference>
<evidence type="ECO:0000313" key="1">
    <source>
        <dbReference type="EMBL" id="SDL51630.1"/>
    </source>
</evidence>
<sequence>MIIRSYDLDTPSVYVIHSEDVNIEDFKEVLWGIEEEGIPYKVEVKNDDALNILSHEASLKSKLGVGIGINEKSIALTTSKLDPNSPLITIKMNKDYSRLRNIGANAARLVKGIELKKI</sequence>
<dbReference type="InterPro" id="IPR010254">
    <property type="entry name" value="B12-dep_deHydtase_bsu"/>
</dbReference>
<dbReference type="RefSeq" id="WP_092724167.1">
    <property type="nucleotide sequence ID" value="NZ_FNGW01000002.1"/>
</dbReference>
<evidence type="ECO:0000313" key="2">
    <source>
        <dbReference type="Proteomes" id="UP000199068"/>
    </source>
</evidence>
<dbReference type="Gene3D" id="3.40.50.10150">
    <property type="entry name" value="B12-dependent dehydatase associated subunit"/>
    <property type="match status" value="1"/>
</dbReference>
<protein>
    <submittedName>
        <fullName evidence="1">Dehydratase medium subunit</fullName>
    </submittedName>
</protein>
<dbReference type="Pfam" id="PF02288">
    <property type="entry name" value="Dehydratase_MU"/>
    <property type="match status" value="1"/>
</dbReference>
<reference evidence="1 2" key="1">
    <citation type="submission" date="2016-10" db="EMBL/GenBank/DDBJ databases">
        <authorList>
            <person name="de Groot N.N."/>
        </authorList>
    </citation>
    <scope>NUCLEOTIDE SEQUENCE [LARGE SCALE GENOMIC DNA]</scope>
    <source>
        <strain evidence="1 2">DSM 797</strain>
    </source>
</reference>
<accession>A0A1G9KP61</accession>
<keyword evidence="2" id="KW-1185">Reference proteome</keyword>
<proteinExistence type="predicted"/>
<name>A0A1G9KP61_9FIRM</name>
<dbReference type="PIRSF" id="PIRSF011503">
    <property type="entry name" value="DdrB_PduH"/>
    <property type="match status" value="1"/>
</dbReference>
<organism evidence="1 2">
    <name type="scientific">Romboutsia lituseburensis DSM 797</name>
    <dbReference type="NCBI Taxonomy" id="1121325"/>
    <lineage>
        <taxon>Bacteria</taxon>
        <taxon>Bacillati</taxon>
        <taxon>Bacillota</taxon>
        <taxon>Clostridia</taxon>
        <taxon>Peptostreptococcales</taxon>
        <taxon>Peptostreptococcaceae</taxon>
        <taxon>Romboutsia</taxon>
    </lineage>
</organism>
<dbReference type="SUPFAM" id="SSF52968">
    <property type="entry name" value="B12-dependent dehydatase associated subunit"/>
    <property type="match status" value="1"/>
</dbReference>
<dbReference type="AlphaFoldDB" id="A0A1G9KP61"/>
<dbReference type="STRING" id="1121325.SAMN04515677_102226"/>
<dbReference type="EMBL" id="FNGW01000002">
    <property type="protein sequence ID" value="SDL51630.1"/>
    <property type="molecule type" value="Genomic_DNA"/>
</dbReference>
<dbReference type="InterPro" id="IPR003208">
    <property type="entry name" value="Dehydtase/Dehydtase_re"/>
</dbReference>
<gene>
    <name evidence="1" type="ORF">SAMN04515677_102226</name>
</gene>